<dbReference type="EMBL" id="MN738897">
    <property type="protein sequence ID" value="QHT30376.1"/>
    <property type="molecule type" value="Genomic_DNA"/>
</dbReference>
<protein>
    <submittedName>
        <fullName evidence="1">Uncharacterized protein</fullName>
    </submittedName>
</protein>
<sequence>MNEQQKEMAKDTKTEIQHILNGGTPRCFHCKKPFKKDEKQSGKTYSTWESDCECMKKIKMSIG</sequence>
<organism evidence="1">
    <name type="scientific">viral metagenome</name>
    <dbReference type="NCBI Taxonomy" id="1070528"/>
    <lineage>
        <taxon>unclassified sequences</taxon>
        <taxon>metagenomes</taxon>
        <taxon>organismal metagenomes</taxon>
    </lineage>
</organism>
<evidence type="ECO:0000313" key="1">
    <source>
        <dbReference type="EMBL" id="QHT30376.1"/>
    </source>
</evidence>
<accession>A0A6C0EMI2</accession>
<reference evidence="1" key="1">
    <citation type="journal article" date="2020" name="Nature">
        <title>Giant virus diversity and host interactions through global metagenomics.</title>
        <authorList>
            <person name="Schulz F."/>
            <person name="Roux S."/>
            <person name="Paez-Espino D."/>
            <person name="Jungbluth S."/>
            <person name="Walsh D.A."/>
            <person name="Denef V.J."/>
            <person name="McMahon K.D."/>
            <person name="Konstantinidis K.T."/>
            <person name="Eloe-Fadrosh E.A."/>
            <person name="Kyrpides N.C."/>
            <person name="Woyke T."/>
        </authorList>
    </citation>
    <scope>NUCLEOTIDE SEQUENCE</scope>
    <source>
        <strain evidence="1">GVMAG-M-3300009149-34</strain>
    </source>
</reference>
<dbReference type="AlphaFoldDB" id="A0A6C0EMI2"/>
<name>A0A6C0EMI2_9ZZZZ</name>
<proteinExistence type="predicted"/>